<dbReference type="AlphaFoldDB" id="A0A0K1PP17"/>
<dbReference type="Proteomes" id="UP000064967">
    <property type="component" value="Chromosome"/>
</dbReference>
<organism evidence="2 3">
    <name type="scientific">Labilithrix luteola</name>
    <dbReference type="NCBI Taxonomy" id="1391654"/>
    <lineage>
        <taxon>Bacteria</taxon>
        <taxon>Pseudomonadati</taxon>
        <taxon>Myxococcota</taxon>
        <taxon>Polyangia</taxon>
        <taxon>Polyangiales</taxon>
        <taxon>Labilitrichaceae</taxon>
        <taxon>Labilithrix</taxon>
    </lineage>
</organism>
<sequence length="91" mass="10051">MPYRAPDAERMNELTEQANELEAVTNEARGRRRRAAVIAGGVVASWLAVVLLAASQGSPQTAPTLHCHRVTRVYVDATHLPADTWTRCIER</sequence>
<dbReference type="KEGG" id="llu:AKJ09_01927"/>
<reference evidence="2 3" key="1">
    <citation type="submission" date="2015-08" db="EMBL/GenBank/DDBJ databases">
        <authorList>
            <person name="Babu N.S."/>
            <person name="Beckwith C.J."/>
            <person name="Beseler K.G."/>
            <person name="Brison A."/>
            <person name="Carone J.V."/>
            <person name="Caskin T.P."/>
            <person name="Diamond M."/>
            <person name="Durham M.E."/>
            <person name="Foxe J.M."/>
            <person name="Go M."/>
            <person name="Henderson B.A."/>
            <person name="Jones I.B."/>
            <person name="McGettigan J.A."/>
            <person name="Micheletti S.J."/>
            <person name="Nasrallah M.E."/>
            <person name="Ortiz D."/>
            <person name="Piller C.R."/>
            <person name="Privatt S.R."/>
            <person name="Schneider S.L."/>
            <person name="Sharp S."/>
            <person name="Smith T.C."/>
            <person name="Stanton J.D."/>
            <person name="Ullery H.E."/>
            <person name="Wilson R.J."/>
            <person name="Serrano M.G."/>
            <person name="Buck G."/>
            <person name="Lee V."/>
            <person name="Wang Y."/>
            <person name="Carvalho R."/>
            <person name="Voegtly L."/>
            <person name="Shi R."/>
            <person name="Duckworth R."/>
            <person name="Johnson A."/>
            <person name="Loviza R."/>
            <person name="Walstead R."/>
            <person name="Shah Z."/>
            <person name="Kiflezghi M."/>
            <person name="Wade K."/>
            <person name="Ball S.L."/>
            <person name="Bradley K.W."/>
            <person name="Asai D.J."/>
            <person name="Bowman C.A."/>
            <person name="Russell D.A."/>
            <person name="Pope W.H."/>
            <person name="Jacobs-Sera D."/>
            <person name="Hendrix R.W."/>
            <person name="Hatfull G.F."/>
        </authorList>
    </citation>
    <scope>NUCLEOTIDE SEQUENCE [LARGE SCALE GENOMIC DNA]</scope>
    <source>
        <strain evidence="2 3">DSM 27648</strain>
    </source>
</reference>
<evidence type="ECO:0000256" key="1">
    <source>
        <dbReference type="SAM" id="Phobius"/>
    </source>
</evidence>
<feature type="transmembrane region" description="Helical" evidence="1">
    <location>
        <begin position="35"/>
        <end position="54"/>
    </location>
</feature>
<dbReference type="STRING" id="1391654.AKJ09_01927"/>
<protein>
    <submittedName>
        <fullName evidence="2">Uncharacterized protein</fullName>
    </submittedName>
</protein>
<evidence type="ECO:0000313" key="2">
    <source>
        <dbReference type="EMBL" id="AKU95263.1"/>
    </source>
</evidence>
<accession>A0A0K1PP17</accession>
<dbReference type="RefSeq" id="WP_146646740.1">
    <property type="nucleotide sequence ID" value="NZ_CP012333.1"/>
</dbReference>
<dbReference type="EMBL" id="CP012333">
    <property type="protein sequence ID" value="AKU95263.1"/>
    <property type="molecule type" value="Genomic_DNA"/>
</dbReference>
<name>A0A0K1PP17_9BACT</name>
<keyword evidence="1" id="KW-0472">Membrane</keyword>
<keyword evidence="1" id="KW-0812">Transmembrane</keyword>
<keyword evidence="3" id="KW-1185">Reference proteome</keyword>
<proteinExistence type="predicted"/>
<evidence type="ECO:0000313" key="3">
    <source>
        <dbReference type="Proteomes" id="UP000064967"/>
    </source>
</evidence>
<gene>
    <name evidence="2" type="ORF">AKJ09_01927</name>
</gene>
<keyword evidence="1" id="KW-1133">Transmembrane helix</keyword>